<comment type="caution">
    <text evidence="5">The sequence shown here is derived from an EMBL/GenBank/DDBJ whole genome shotgun (WGS) entry which is preliminary data.</text>
</comment>
<dbReference type="Gene3D" id="3.30.70.1730">
    <property type="match status" value="1"/>
</dbReference>
<dbReference type="Proteomes" id="UP000765509">
    <property type="component" value="Unassembled WGS sequence"/>
</dbReference>
<dbReference type="GO" id="GO:0070180">
    <property type="term" value="F:large ribosomal subunit rRNA binding"/>
    <property type="evidence" value="ECO:0007669"/>
    <property type="project" value="TreeGrafter"/>
</dbReference>
<evidence type="ECO:0000256" key="1">
    <source>
        <dbReference type="ARBA" id="ARBA00008889"/>
    </source>
</evidence>
<accession>A0A9Q3ELI6</accession>
<organism evidence="5 6">
    <name type="scientific">Austropuccinia psidii MF-1</name>
    <dbReference type="NCBI Taxonomy" id="1389203"/>
    <lineage>
        <taxon>Eukaryota</taxon>
        <taxon>Fungi</taxon>
        <taxon>Dikarya</taxon>
        <taxon>Basidiomycota</taxon>
        <taxon>Pucciniomycotina</taxon>
        <taxon>Pucciniomycetes</taxon>
        <taxon>Pucciniales</taxon>
        <taxon>Sphaerophragmiaceae</taxon>
        <taxon>Austropuccinia</taxon>
    </lineage>
</organism>
<dbReference type="OrthoDB" id="10259902at2759"/>
<feature type="domain" description="Large ribosomal subunit protein uL10-like insertion" evidence="4">
    <location>
        <begin position="70"/>
        <end position="111"/>
    </location>
</feature>
<reference evidence="5" key="1">
    <citation type="submission" date="2021-03" db="EMBL/GenBank/DDBJ databases">
        <title>Draft genome sequence of rust myrtle Austropuccinia psidii MF-1, a brazilian biotype.</title>
        <authorList>
            <person name="Quecine M.C."/>
            <person name="Pachon D.M.R."/>
            <person name="Bonatelli M.L."/>
            <person name="Correr F.H."/>
            <person name="Franceschini L.M."/>
            <person name="Leite T.F."/>
            <person name="Margarido G.R.A."/>
            <person name="Almeida C.A."/>
            <person name="Ferrarezi J.A."/>
            <person name="Labate C.A."/>
        </authorList>
    </citation>
    <scope>NUCLEOTIDE SEQUENCE</scope>
    <source>
        <strain evidence="5">MF-1</strain>
    </source>
</reference>
<evidence type="ECO:0000259" key="4">
    <source>
        <dbReference type="Pfam" id="PF17777"/>
    </source>
</evidence>
<dbReference type="Pfam" id="PF17777">
    <property type="entry name" value="RL10P_insert"/>
    <property type="match status" value="1"/>
</dbReference>
<proteinExistence type="inferred from homology"/>
<dbReference type="PANTHER" id="PTHR45699">
    <property type="entry name" value="60S ACIDIC RIBOSOMAL PROTEIN P0"/>
    <property type="match status" value="1"/>
</dbReference>
<dbReference type="GO" id="GO:0003735">
    <property type="term" value="F:structural constituent of ribosome"/>
    <property type="evidence" value="ECO:0007669"/>
    <property type="project" value="TreeGrafter"/>
</dbReference>
<evidence type="ECO:0000313" key="6">
    <source>
        <dbReference type="Proteomes" id="UP000765509"/>
    </source>
</evidence>
<evidence type="ECO:0000256" key="2">
    <source>
        <dbReference type="ARBA" id="ARBA00022980"/>
    </source>
</evidence>
<dbReference type="InterPro" id="IPR040637">
    <property type="entry name" value="Ribosomal_uL10-like_insert"/>
</dbReference>
<gene>
    <name evidence="5" type="ORF">O181_060776</name>
</gene>
<protein>
    <recommendedName>
        <fullName evidence="4">Large ribosomal subunit protein uL10-like insertion domain-containing protein</fullName>
    </recommendedName>
</protein>
<keyword evidence="3" id="KW-0687">Ribonucleoprotein</keyword>
<dbReference type="Gene3D" id="3.90.105.20">
    <property type="match status" value="1"/>
</dbReference>
<name>A0A9Q3ELI6_9BASI</name>
<sequence>MGKKDVRWLVLTAVSLRSSFNRPIISIAAAVHNELYIKNDIKLKIGKSREFKEAYFIQVARLDGRVSFGLYSLGIHTKIARGTIEIVSDIKIVTARSRVGASEAPLLNLLKLSPFTLVSIFDNGNSFAPTVLDVEEQILIDHVLSRIKAIAAISLAANYPTIASVPHSLVNSYNNIIAIARLKPLLPSLSQRTTPRLLQFLTAWSTATTILLSLPLPQIIFLKVHKHERTTLTTDFSHQPNSNHNNNKNKAALSGLGQSMALLKASPLYVGAHA</sequence>
<evidence type="ECO:0000313" key="5">
    <source>
        <dbReference type="EMBL" id="MBW0521061.1"/>
    </source>
</evidence>
<keyword evidence="2" id="KW-0689">Ribosomal protein</keyword>
<dbReference type="GO" id="GO:0000027">
    <property type="term" value="P:ribosomal large subunit assembly"/>
    <property type="evidence" value="ECO:0007669"/>
    <property type="project" value="TreeGrafter"/>
</dbReference>
<dbReference type="InterPro" id="IPR050323">
    <property type="entry name" value="Ribosomal_protein_uL10"/>
</dbReference>
<dbReference type="GO" id="GO:0002181">
    <property type="term" value="P:cytoplasmic translation"/>
    <property type="evidence" value="ECO:0007669"/>
    <property type="project" value="TreeGrafter"/>
</dbReference>
<dbReference type="AlphaFoldDB" id="A0A9Q3ELI6"/>
<keyword evidence="6" id="KW-1185">Reference proteome</keyword>
<dbReference type="InterPro" id="IPR043141">
    <property type="entry name" value="Ribosomal_uL10-like_sf"/>
</dbReference>
<dbReference type="EMBL" id="AVOT02028550">
    <property type="protein sequence ID" value="MBW0521061.1"/>
    <property type="molecule type" value="Genomic_DNA"/>
</dbReference>
<dbReference type="GO" id="GO:0022625">
    <property type="term" value="C:cytosolic large ribosomal subunit"/>
    <property type="evidence" value="ECO:0007669"/>
    <property type="project" value="TreeGrafter"/>
</dbReference>
<dbReference type="PANTHER" id="PTHR45699:SF3">
    <property type="entry name" value="LARGE RIBOSOMAL SUBUNIT PROTEIN UL10"/>
    <property type="match status" value="1"/>
</dbReference>
<comment type="similarity">
    <text evidence="1">Belongs to the universal ribosomal protein uL10 family.</text>
</comment>
<dbReference type="InterPro" id="IPR043164">
    <property type="entry name" value="Ribosomal_uL10-like_insert_sf"/>
</dbReference>
<evidence type="ECO:0000256" key="3">
    <source>
        <dbReference type="ARBA" id="ARBA00023274"/>
    </source>
</evidence>